<gene>
    <name evidence="9" type="ORF">Sango_0047400</name>
</gene>
<dbReference type="NCBIfam" id="TIGR01557">
    <property type="entry name" value="myb_SHAQKYF"/>
    <property type="match status" value="1"/>
</dbReference>
<evidence type="ECO:0000256" key="5">
    <source>
        <dbReference type="ARBA" id="ARBA00023242"/>
    </source>
</evidence>
<reference evidence="9" key="2">
    <citation type="journal article" date="2024" name="Plant">
        <title>Genomic evolution and insights into agronomic trait innovations of Sesamum species.</title>
        <authorList>
            <person name="Miao H."/>
            <person name="Wang L."/>
            <person name="Qu L."/>
            <person name="Liu H."/>
            <person name="Sun Y."/>
            <person name="Le M."/>
            <person name="Wang Q."/>
            <person name="Wei S."/>
            <person name="Zheng Y."/>
            <person name="Lin W."/>
            <person name="Duan Y."/>
            <person name="Cao H."/>
            <person name="Xiong S."/>
            <person name="Wang X."/>
            <person name="Wei L."/>
            <person name="Li C."/>
            <person name="Ma Q."/>
            <person name="Ju M."/>
            <person name="Zhao R."/>
            <person name="Li G."/>
            <person name="Mu C."/>
            <person name="Tian Q."/>
            <person name="Mei H."/>
            <person name="Zhang T."/>
            <person name="Gao T."/>
            <person name="Zhang H."/>
        </authorList>
    </citation>
    <scope>NUCLEOTIDE SEQUENCE</scope>
    <source>
        <strain evidence="9">K16</strain>
    </source>
</reference>
<dbReference type="EMBL" id="JACGWL010000001">
    <property type="protein sequence ID" value="KAK4409744.1"/>
    <property type="molecule type" value="Genomic_DNA"/>
</dbReference>
<accession>A0AAE2C5G6</accession>
<evidence type="ECO:0000259" key="8">
    <source>
        <dbReference type="PROSITE" id="PS51294"/>
    </source>
</evidence>
<dbReference type="Pfam" id="PF00249">
    <property type="entry name" value="Myb_DNA-binding"/>
    <property type="match status" value="1"/>
</dbReference>
<name>A0AAE2C5G6_9LAMI</name>
<dbReference type="PANTHER" id="PTHR31003:SF22">
    <property type="entry name" value="TRANSCRIPTION FACTOR HHO5"/>
    <property type="match status" value="1"/>
</dbReference>
<dbReference type="AlphaFoldDB" id="A0AAE2C5G6"/>
<sequence length="290" mass="33057">MKEVNLNVGWRTLSDMLKQETESTDGSCKETSEEVDVHVQELEEELRKIDAFKRELPNCMLLLTDAIERLKRRRRELELLKRGSEGDEMAAEVSNHFTINKNWMSSAQLWKHDSVFQLTSRYEEGEGNRSEKQCQGCNFKNRGGAFVPFKKPSGATMKEEKGAAPVHGVSLSVAEVEAIDWGVKGYGRSGRSRPQQQEQQRKQRRCWSPELHQRFVDALHHLGGPRTATPKQIRELMKVDGLTNDEVKSHLQKYRIHIRKLSTPSPEQRGDTSKPMAAHFGSPPGPFHDA</sequence>
<dbReference type="FunFam" id="1.10.10.60:FF:000002">
    <property type="entry name" value="Myb family transcription factor"/>
    <property type="match status" value="1"/>
</dbReference>
<dbReference type="PANTHER" id="PTHR31003">
    <property type="entry name" value="MYB FAMILY TRANSCRIPTION FACTOR"/>
    <property type="match status" value="1"/>
</dbReference>
<reference evidence="9" key="1">
    <citation type="submission" date="2020-06" db="EMBL/GenBank/DDBJ databases">
        <authorList>
            <person name="Li T."/>
            <person name="Hu X."/>
            <person name="Zhang T."/>
            <person name="Song X."/>
            <person name="Zhang H."/>
            <person name="Dai N."/>
            <person name="Sheng W."/>
            <person name="Hou X."/>
            <person name="Wei L."/>
        </authorList>
    </citation>
    <scope>NUCLEOTIDE SEQUENCE</scope>
    <source>
        <strain evidence="9">K16</strain>
        <tissue evidence="9">Leaf</tissue>
    </source>
</reference>
<keyword evidence="2" id="KW-0805">Transcription regulation</keyword>
<dbReference type="Pfam" id="PF26575">
    <property type="entry name" value="HHO5_N"/>
    <property type="match status" value="1"/>
</dbReference>
<keyword evidence="6" id="KW-0175">Coiled coil</keyword>
<keyword evidence="3" id="KW-0238">DNA-binding</keyword>
<protein>
    <submittedName>
        <fullName evidence="9">Transcription factor HHO5</fullName>
    </submittedName>
</protein>
<evidence type="ECO:0000256" key="7">
    <source>
        <dbReference type="SAM" id="MobiDB-lite"/>
    </source>
</evidence>
<feature type="domain" description="HTH myb-type" evidence="8">
    <location>
        <begin position="199"/>
        <end position="259"/>
    </location>
</feature>
<evidence type="ECO:0000313" key="10">
    <source>
        <dbReference type="Proteomes" id="UP001289374"/>
    </source>
</evidence>
<dbReference type="GO" id="GO:0003677">
    <property type="term" value="F:DNA binding"/>
    <property type="evidence" value="ECO:0007669"/>
    <property type="project" value="UniProtKB-KW"/>
</dbReference>
<evidence type="ECO:0000256" key="1">
    <source>
        <dbReference type="ARBA" id="ARBA00004123"/>
    </source>
</evidence>
<dbReference type="PROSITE" id="PS51294">
    <property type="entry name" value="HTH_MYB"/>
    <property type="match status" value="1"/>
</dbReference>
<dbReference type="InterPro" id="IPR017930">
    <property type="entry name" value="Myb_dom"/>
</dbReference>
<evidence type="ECO:0000256" key="3">
    <source>
        <dbReference type="ARBA" id="ARBA00023125"/>
    </source>
</evidence>
<comment type="caution">
    <text evidence="9">The sequence shown here is derived from an EMBL/GenBank/DDBJ whole genome shotgun (WGS) entry which is preliminary data.</text>
</comment>
<dbReference type="InterPro" id="IPR058673">
    <property type="entry name" value="HHO5-like_N"/>
</dbReference>
<organism evidence="9 10">
    <name type="scientific">Sesamum angolense</name>
    <dbReference type="NCBI Taxonomy" id="2727404"/>
    <lineage>
        <taxon>Eukaryota</taxon>
        <taxon>Viridiplantae</taxon>
        <taxon>Streptophyta</taxon>
        <taxon>Embryophyta</taxon>
        <taxon>Tracheophyta</taxon>
        <taxon>Spermatophyta</taxon>
        <taxon>Magnoliopsida</taxon>
        <taxon>eudicotyledons</taxon>
        <taxon>Gunneridae</taxon>
        <taxon>Pentapetalae</taxon>
        <taxon>asterids</taxon>
        <taxon>lamiids</taxon>
        <taxon>Lamiales</taxon>
        <taxon>Pedaliaceae</taxon>
        <taxon>Sesamum</taxon>
    </lineage>
</organism>
<feature type="coiled-coil region" evidence="6">
    <location>
        <begin position="28"/>
        <end position="87"/>
    </location>
</feature>
<dbReference type="InterPro" id="IPR006447">
    <property type="entry name" value="Myb_dom_plants"/>
</dbReference>
<dbReference type="SUPFAM" id="SSF46689">
    <property type="entry name" value="Homeodomain-like"/>
    <property type="match status" value="1"/>
</dbReference>
<dbReference type="InterPro" id="IPR001005">
    <property type="entry name" value="SANT/Myb"/>
</dbReference>
<evidence type="ECO:0000313" key="9">
    <source>
        <dbReference type="EMBL" id="KAK4409744.1"/>
    </source>
</evidence>
<keyword evidence="10" id="KW-1185">Reference proteome</keyword>
<dbReference type="GO" id="GO:0005634">
    <property type="term" value="C:nucleus"/>
    <property type="evidence" value="ECO:0007669"/>
    <property type="project" value="UniProtKB-SubCell"/>
</dbReference>
<proteinExistence type="predicted"/>
<evidence type="ECO:0000256" key="6">
    <source>
        <dbReference type="SAM" id="Coils"/>
    </source>
</evidence>
<dbReference type="InterPro" id="IPR044787">
    <property type="entry name" value="HHO5-like"/>
</dbReference>
<dbReference type="Gene3D" id="1.10.10.60">
    <property type="entry name" value="Homeodomain-like"/>
    <property type="match status" value="1"/>
</dbReference>
<dbReference type="GO" id="GO:0003700">
    <property type="term" value="F:DNA-binding transcription factor activity"/>
    <property type="evidence" value="ECO:0007669"/>
    <property type="project" value="InterPro"/>
</dbReference>
<evidence type="ECO:0000256" key="4">
    <source>
        <dbReference type="ARBA" id="ARBA00023163"/>
    </source>
</evidence>
<dbReference type="InterPro" id="IPR009057">
    <property type="entry name" value="Homeodomain-like_sf"/>
</dbReference>
<evidence type="ECO:0000256" key="2">
    <source>
        <dbReference type="ARBA" id="ARBA00023015"/>
    </source>
</evidence>
<feature type="region of interest" description="Disordered" evidence="7">
    <location>
        <begin position="259"/>
        <end position="290"/>
    </location>
</feature>
<comment type="subcellular location">
    <subcellularLocation>
        <location evidence="1">Nucleus</location>
    </subcellularLocation>
</comment>
<keyword evidence="5" id="KW-0539">Nucleus</keyword>
<feature type="region of interest" description="Disordered" evidence="7">
    <location>
        <begin position="186"/>
        <end position="207"/>
    </location>
</feature>
<keyword evidence="4" id="KW-0804">Transcription</keyword>
<dbReference type="Proteomes" id="UP001289374">
    <property type="component" value="Unassembled WGS sequence"/>
</dbReference>